<evidence type="ECO:0000313" key="2">
    <source>
        <dbReference type="Proteomes" id="UP000271339"/>
    </source>
</evidence>
<sequence length="128" mass="15182">MTTLIHQKKLDFATLDFYDTYVVCKIAQGVAIDTAKVIVLHKIYREYFGDRQYGYIFDRTSDFTINPISYMQCEYYPDLTAFAIVAINSTTKKMVKFEENFSKMPLKTFDTLEEAQIWMEQYNKKFLE</sequence>
<evidence type="ECO:0008006" key="3">
    <source>
        <dbReference type="Google" id="ProtNLM"/>
    </source>
</evidence>
<keyword evidence="2" id="KW-1185">Reference proteome</keyword>
<dbReference type="RefSeq" id="WP_121906296.1">
    <property type="nucleotide sequence ID" value="NZ_REFC01000011.1"/>
</dbReference>
<dbReference type="Proteomes" id="UP000271339">
    <property type="component" value="Unassembled WGS sequence"/>
</dbReference>
<gene>
    <name evidence="1" type="ORF">BXY75_0714</name>
</gene>
<comment type="caution">
    <text evidence="1">The sequence shown here is derived from an EMBL/GenBank/DDBJ whole genome shotgun (WGS) entry which is preliminary data.</text>
</comment>
<reference evidence="1 2" key="1">
    <citation type="submission" date="2018-10" db="EMBL/GenBank/DDBJ databases">
        <title>Genomic Encyclopedia of Archaeal and Bacterial Type Strains, Phase II (KMG-II): from individual species to whole genera.</title>
        <authorList>
            <person name="Goeker M."/>
        </authorList>
    </citation>
    <scope>NUCLEOTIDE SEQUENCE [LARGE SCALE GENOMIC DNA]</scope>
    <source>
        <strain evidence="1 2">DSM 23424</strain>
    </source>
</reference>
<protein>
    <recommendedName>
        <fullName evidence="3">SpoIIAA-like protein</fullName>
    </recommendedName>
</protein>
<proteinExistence type="predicted"/>
<dbReference type="OrthoDB" id="1144359at2"/>
<accession>A0A3L9Z0C3</accession>
<dbReference type="AlphaFoldDB" id="A0A3L9Z0C3"/>
<dbReference type="EMBL" id="REFC01000011">
    <property type="protein sequence ID" value="RMA66293.1"/>
    <property type="molecule type" value="Genomic_DNA"/>
</dbReference>
<name>A0A3L9Z0C3_9FLAO</name>
<organism evidence="1 2">
    <name type="scientific">Ulvibacter antarcticus</name>
    <dbReference type="NCBI Taxonomy" id="442714"/>
    <lineage>
        <taxon>Bacteria</taxon>
        <taxon>Pseudomonadati</taxon>
        <taxon>Bacteroidota</taxon>
        <taxon>Flavobacteriia</taxon>
        <taxon>Flavobacteriales</taxon>
        <taxon>Flavobacteriaceae</taxon>
        <taxon>Ulvibacter</taxon>
    </lineage>
</organism>
<evidence type="ECO:0000313" key="1">
    <source>
        <dbReference type="EMBL" id="RMA66293.1"/>
    </source>
</evidence>